<dbReference type="PATRIC" id="fig|1666911.3.peg.5075"/>
<reference evidence="2 3" key="1">
    <citation type="submission" date="2015-09" db="EMBL/GenBank/DDBJ databases">
        <title>Identification and resolution of microdiversity through metagenomic sequencing of parallel consortia.</title>
        <authorList>
            <person name="Nelson W.C."/>
            <person name="Romine M.F."/>
            <person name="Lindemann S.R."/>
        </authorList>
    </citation>
    <scope>NUCLEOTIDE SEQUENCE [LARGE SCALE GENOMIC DNA]</scope>
    <source>
        <strain evidence="2">Ana</strain>
    </source>
</reference>
<dbReference type="AlphaFoldDB" id="A0A0N8KNF2"/>
<dbReference type="EMBL" id="LJZR01000006">
    <property type="protein sequence ID" value="KPQ36370.1"/>
    <property type="molecule type" value="Genomic_DNA"/>
</dbReference>
<dbReference type="Pfam" id="PF18737">
    <property type="entry name" value="HEPN_MAE_28990"/>
    <property type="match status" value="1"/>
</dbReference>
<organism evidence="2 3">
    <name type="scientific">Phormidesmis priestleyi Ana</name>
    <dbReference type="NCBI Taxonomy" id="1666911"/>
    <lineage>
        <taxon>Bacteria</taxon>
        <taxon>Bacillati</taxon>
        <taxon>Cyanobacteriota</taxon>
        <taxon>Cyanophyceae</taxon>
        <taxon>Leptolyngbyales</taxon>
        <taxon>Leptolyngbyaceae</taxon>
        <taxon>Phormidesmis</taxon>
    </lineage>
</organism>
<evidence type="ECO:0000313" key="3">
    <source>
        <dbReference type="Proteomes" id="UP000050465"/>
    </source>
</evidence>
<gene>
    <name evidence="2" type="ORF">HLUCCA11_05785</name>
</gene>
<dbReference type="Proteomes" id="UP000050465">
    <property type="component" value="Unassembled WGS sequence"/>
</dbReference>
<proteinExistence type="predicted"/>
<evidence type="ECO:0000313" key="2">
    <source>
        <dbReference type="EMBL" id="KPQ36370.1"/>
    </source>
</evidence>
<protein>
    <submittedName>
        <fullName evidence="2">Insulinase (Peptidase family M16)</fullName>
    </submittedName>
</protein>
<comment type="caution">
    <text evidence="2">The sequence shown here is derived from an EMBL/GenBank/DDBJ whole genome shotgun (WGS) entry which is preliminary data.</text>
</comment>
<feature type="domain" description="MAE-28990/MAE-18760-like HEPN" evidence="1">
    <location>
        <begin position="6"/>
        <end position="235"/>
    </location>
</feature>
<dbReference type="InterPro" id="IPR040788">
    <property type="entry name" value="HEPN_MAE_28990"/>
</dbReference>
<name>A0A0N8KNF2_9CYAN</name>
<accession>A0A0N8KNF2</accession>
<sequence>MYSFVQSFEERLIEIESYLELLEALENQVQEGLPQFGGDGSTITVQQQRILYSSVYLQLYNLVESTVTKCVDSISEIVTSQKFRPSDLCDELRQEWVRVIAQTHVELNYENRLQSALALFNHLVKSQPILEFEVKKGGGGNWDDQAIFKFSQRLGLSLKISPEAQQAVKRPFRNDMGTLLLIKDYRNKLAHGNISFAECGENTTVSDLRQLTYSVSLYMREVVNCFESFMNNREFLSPGLRAERIIA</sequence>
<evidence type="ECO:0000259" key="1">
    <source>
        <dbReference type="Pfam" id="PF18737"/>
    </source>
</evidence>
<dbReference type="STRING" id="1666911.HLUCCA11_05785"/>